<evidence type="ECO:0000256" key="8">
    <source>
        <dbReference type="SAM" id="MobiDB-lite"/>
    </source>
</evidence>
<comment type="caution">
    <text evidence="11">The sequence shown here is derived from an EMBL/GenBank/DDBJ whole genome shotgun (WGS) entry which is preliminary data.</text>
</comment>
<keyword evidence="5" id="KW-0862">Zinc</keyword>
<dbReference type="InterPro" id="IPR016047">
    <property type="entry name" value="M23ase_b-sheet_dom"/>
</dbReference>
<dbReference type="SUPFAM" id="SSF51261">
    <property type="entry name" value="Duplicated hybrid motif"/>
    <property type="match status" value="1"/>
</dbReference>
<evidence type="ECO:0000259" key="10">
    <source>
        <dbReference type="Pfam" id="PF01551"/>
    </source>
</evidence>
<evidence type="ECO:0000256" key="5">
    <source>
        <dbReference type="ARBA" id="ARBA00022833"/>
    </source>
</evidence>
<proteinExistence type="predicted"/>
<dbReference type="PANTHER" id="PTHR21666:SF288">
    <property type="entry name" value="CELL DIVISION PROTEIN YTFB"/>
    <property type="match status" value="1"/>
</dbReference>
<dbReference type="CDD" id="cd12797">
    <property type="entry name" value="M23_peptidase"/>
    <property type="match status" value="1"/>
</dbReference>
<accession>A0ABW2BN03</accession>
<reference evidence="12" key="1">
    <citation type="journal article" date="2019" name="Int. J. Syst. Evol. Microbiol.">
        <title>The Global Catalogue of Microorganisms (GCM) 10K type strain sequencing project: providing services to taxonomists for standard genome sequencing and annotation.</title>
        <authorList>
            <consortium name="The Broad Institute Genomics Platform"/>
            <consortium name="The Broad Institute Genome Sequencing Center for Infectious Disease"/>
            <person name="Wu L."/>
            <person name="Ma J."/>
        </authorList>
    </citation>
    <scope>NUCLEOTIDE SEQUENCE [LARGE SCALE GENOMIC DNA]</scope>
    <source>
        <strain evidence="12">CCUG 48316</strain>
    </source>
</reference>
<dbReference type="InterPro" id="IPR050570">
    <property type="entry name" value="Cell_wall_metabolism_enzyme"/>
</dbReference>
<comment type="cofactor">
    <cofactor evidence="1">
        <name>Zn(2+)</name>
        <dbReference type="ChEBI" id="CHEBI:29105"/>
    </cofactor>
</comment>
<sequence length="414" mass="43929">MTRTTPQDRQERAPRRLGPWLGAGLAVSLLWSGASTYLVLFRDEALGRIVSGQMAMRNAYEARIATLQEKIDGVRAEGAEAQADIGARLRAALARQTELERRQAALSGLLDTAATGSLPATARAYAPPAGRTPPLTGFELRQDDPAEAAQPWPDRRSALDPKNNLNPKNSLDAEDGLLRLEARLGGLEEAQGAELGRIARSAETGINRMRAVIARVGLDPSRLLPRVSAEGIGGPLVPIGAGGIERYGFDGGMTLVGRLIGQGQRLRQLVDELPLRKPLAGSVSLSSPFGPRLDPFTRGLALHTGLDFKAESGEPARATAPGVITEAEWAGGYGNMVGIDHGHGLATRFGHLARIAVRPGQRVAAGEIIGYVGSTGRSTGSHLHYETRIEGEPVDPQRFLDAGRVLDAPRMSGG</sequence>
<keyword evidence="9" id="KW-1133">Transmembrane helix</keyword>
<dbReference type="Proteomes" id="UP001596292">
    <property type="component" value="Unassembled WGS sequence"/>
</dbReference>
<feature type="coiled-coil region" evidence="7">
    <location>
        <begin position="57"/>
        <end position="84"/>
    </location>
</feature>
<dbReference type="PANTHER" id="PTHR21666">
    <property type="entry name" value="PEPTIDASE-RELATED"/>
    <property type="match status" value="1"/>
</dbReference>
<dbReference type="Gene3D" id="2.70.70.10">
    <property type="entry name" value="Glucose Permease (Domain IIA)"/>
    <property type="match status" value="1"/>
</dbReference>
<evidence type="ECO:0000313" key="11">
    <source>
        <dbReference type="EMBL" id="MFC6791515.1"/>
    </source>
</evidence>
<dbReference type="RefSeq" id="WP_378972476.1">
    <property type="nucleotide sequence ID" value="NZ_JBHSWN010000001.1"/>
</dbReference>
<evidence type="ECO:0000256" key="3">
    <source>
        <dbReference type="ARBA" id="ARBA00022723"/>
    </source>
</evidence>
<evidence type="ECO:0000256" key="1">
    <source>
        <dbReference type="ARBA" id="ARBA00001947"/>
    </source>
</evidence>
<dbReference type="EMBL" id="JBHSWN010000001">
    <property type="protein sequence ID" value="MFC6791515.1"/>
    <property type="molecule type" value="Genomic_DNA"/>
</dbReference>
<feature type="domain" description="M23ase beta-sheet core" evidence="10">
    <location>
        <begin position="302"/>
        <end position="396"/>
    </location>
</feature>
<keyword evidence="6" id="KW-0482">Metalloprotease</keyword>
<name>A0ABW2BN03_9HYPH</name>
<evidence type="ECO:0000256" key="7">
    <source>
        <dbReference type="SAM" id="Coils"/>
    </source>
</evidence>
<keyword evidence="7" id="KW-0175">Coiled coil</keyword>
<gene>
    <name evidence="11" type="ORF">ACFQE0_19005</name>
</gene>
<evidence type="ECO:0000256" key="9">
    <source>
        <dbReference type="SAM" id="Phobius"/>
    </source>
</evidence>
<feature type="region of interest" description="Disordered" evidence="8">
    <location>
        <begin position="144"/>
        <end position="171"/>
    </location>
</feature>
<organism evidence="11 12">
    <name type="scientific">Methylobacterium komagatae</name>
    <dbReference type="NCBI Taxonomy" id="374425"/>
    <lineage>
        <taxon>Bacteria</taxon>
        <taxon>Pseudomonadati</taxon>
        <taxon>Pseudomonadota</taxon>
        <taxon>Alphaproteobacteria</taxon>
        <taxon>Hyphomicrobiales</taxon>
        <taxon>Methylobacteriaceae</taxon>
        <taxon>Methylobacterium</taxon>
    </lineage>
</organism>
<keyword evidence="12" id="KW-1185">Reference proteome</keyword>
<dbReference type="EC" id="3.4.24.-" evidence="11"/>
<dbReference type="Pfam" id="PF01551">
    <property type="entry name" value="Peptidase_M23"/>
    <property type="match status" value="1"/>
</dbReference>
<protein>
    <submittedName>
        <fullName evidence="11">M23 family metallopeptidase</fullName>
        <ecNumber evidence="11">3.4.24.-</ecNumber>
    </submittedName>
</protein>
<keyword evidence="3" id="KW-0479">Metal-binding</keyword>
<dbReference type="GO" id="GO:0016787">
    <property type="term" value="F:hydrolase activity"/>
    <property type="evidence" value="ECO:0007669"/>
    <property type="project" value="UniProtKB-KW"/>
</dbReference>
<evidence type="ECO:0000256" key="6">
    <source>
        <dbReference type="ARBA" id="ARBA00023049"/>
    </source>
</evidence>
<evidence type="ECO:0000313" key="12">
    <source>
        <dbReference type="Proteomes" id="UP001596292"/>
    </source>
</evidence>
<feature type="transmembrane region" description="Helical" evidence="9">
    <location>
        <begin position="20"/>
        <end position="40"/>
    </location>
</feature>
<keyword evidence="9" id="KW-0472">Membrane</keyword>
<evidence type="ECO:0000256" key="4">
    <source>
        <dbReference type="ARBA" id="ARBA00022801"/>
    </source>
</evidence>
<keyword evidence="4 11" id="KW-0378">Hydrolase</keyword>
<keyword evidence="2" id="KW-0645">Protease</keyword>
<dbReference type="InterPro" id="IPR011055">
    <property type="entry name" value="Dup_hybrid_motif"/>
</dbReference>
<keyword evidence="9" id="KW-0812">Transmembrane</keyword>
<evidence type="ECO:0000256" key="2">
    <source>
        <dbReference type="ARBA" id="ARBA00022670"/>
    </source>
</evidence>